<dbReference type="SUPFAM" id="SSF49503">
    <property type="entry name" value="Cupredoxins"/>
    <property type="match status" value="2"/>
</dbReference>
<dbReference type="Pfam" id="PF07732">
    <property type="entry name" value="Cu-oxidase_3"/>
    <property type="match status" value="1"/>
</dbReference>
<dbReference type="Gene3D" id="2.60.40.420">
    <property type="entry name" value="Cupredoxins - blue copper proteins"/>
    <property type="match status" value="1"/>
</dbReference>
<organism evidence="3 4">
    <name type="scientific">Candidatus Methanoperedens nitratireducens</name>
    <dbReference type="NCBI Taxonomy" id="1392998"/>
    <lineage>
        <taxon>Archaea</taxon>
        <taxon>Methanobacteriati</taxon>
        <taxon>Methanobacteriota</taxon>
        <taxon>Stenosarchaea group</taxon>
        <taxon>Methanomicrobia</taxon>
        <taxon>Methanosarcinales</taxon>
        <taxon>ANME-2 cluster</taxon>
        <taxon>Candidatus Methanoperedentaceae</taxon>
        <taxon>Candidatus Methanoperedens</taxon>
    </lineage>
</organism>
<dbReference type="AlphaFoldDB" id="A0A284VPZ3"/>
<dbReference type="GO" id="GO:0005507">
    <property type="term" value="F:copper ion binding"/>
    <property type="evidence" value="ECO:0007669"/>
    <property type="project" value="InterPro"/>
</dbReference>
<dbReference type="Proteomes" id="UP000218615">
    <property type="component" value="Unassembled WGS sequence"/>
</dbReference>
<dbReference type="InterPro" id="IPR006311">
    <property type="entry name" value="TAT_signal"/>
</dbReference>
<keyword evidence="4" id="KW-1185">Reference proteome</keyword>
<proteinExistence type="predicted"/>
<dbReference type="RefSeq" id="WP_096205996.1">
    <property type="nucleotide sequence ID" value="NZ_FZMP01000174.1"/>
</dbReference>
<dbReference type="OrthoDB" id="12293at2157"/>
<evidence type="ECO:0000259" key="1">
    <source>
        <dbReference type="Pfam" id="PF07731"/>
    </source>
</evidence>
<reference evidence="4" key="1">
    <citation type="submission" date="2017-06" db="EMBL/GenBank/DDBJ databases">
        <authorList>
            <person name="Cremers G."/>
        </authorList>
    </citation>
    <scope>NUCLEOTIDE SEQUENCE [LARGE SCALE GENOMIC DNA]</scope>
</reference>
<dbReference type="EMBL" id="FZMP01000174">
    <property type="protein sequence ID" value="SNQ61288.1"/>
    <property type="molecule type" value="Genomic_DNA"/>
</dbReference>
<dbReference type="InterPro" id="IPR008972">
    <property type="entry name" value="Cupredoxin"/>
</dbReference>
<accession>A0A284VPZ3</accession>
<dbReference type="Pfam" id="PF07731">
    <property type="entry name" value="Cu-oxidase_2"/>
    <property type="match status" value="1"/>
</dbReference>
<evidence type="ECO:0000259" key="2">
    <source>
        <dbReference type="Pfam" id="PF07732"/>
    </source>
</evidence>
<sequence length="472" mass="51649">MKMNRRNFVKYGIGVGAALVIGSRIPGFQINEALAAVQTLNITITDALKNMVTHNTINPAQCYFWIYKMSADGTDIPAEVPGPNIFTTQGDTVSISIKNDLDEPHAFSIPGIFDSGPIAPGKTLVTSFTALKSGAFLYYDNLNAPVNRVMGLHGAFIVMPREPVLGHKFTPYDNPTPGVQQLFDDFGSSAHYPGLAWQEGDLDPDSFAPPFRQYIWLLHQASPNLFAEVGNYTPGENYPAAQFMQKFLRDPFDAVKPTTNAIPQYFTINGQSGHFSHNKPFICPNLRAGEPCVIHVLNAGLWTHSMHLHANHFYVTSKNGVVSNNPIWIDVYNIEPMDMVDYTVPYMRPPDVGNVRGIGMPDTPLTSLKGKPVWPPWEEIGMFMPKLGTLADPLNPDSVEISVQLSPLCYPMHDHSEPSQTSQGGNYNLGMISGMNFTGDRNVLDALGGPTTFPNAPNVFGPEKTGPAAGPE</sequence>
<name>A0A284VPZ3_9EURY</name>
<evidence type="ECO:0000313" key="4">
    <source>
        <dbReference type="Proteomes" id="UP000218615"/>
    </source>
</evidence>
<evidence type="ECO:0000313" key="3">
    <source>
        <dbReference type="EMBL" id="SNQ61288.1"/>
    </source>
</evidence>
<dbReference type="InterPro" id="IPR011707">
    <property type="entry name" value="Cu-oxidase-like_N"/>
</dbReference>
<dbReference type="GO" id="GO:0016491">
    <property type="term" value="F:oxidoreductase activity"/>
    <property type="evidence" value="ECO:0007669"/>
    <property type="project" value="InterPro"/>
</dbReference>
<protein>
    <submittedName>
        <fullName evidence="3">Putative signal peptide protein</fullName>
    </submittedName>
</protein>
<dbReference type="PROSITE" id="PS51318">
    <property type="entry name" value="TAT"/>
    <property type="match status" value="1"/>
</dbReference>
<feature type="domain" description="Plastocyanin-like" evidence="2">
    <location>
        <begin position="77"/>
        <end position="162"/>
    </location>
</feature>
<gene>
    <name evidence="3" type="ORF">MNV_30021</name>
</gene>
<feature type="domain" description="Plastocyanin-like" evidence="1">
    <location>
        <begin position="275"/>
        <end position="340"/>
    </location>
</feature>
<dbReference type="InterPro" id="IPR011706">
    <property type="entry name" value="Cu-oxidase_C"/>
</dbReference>